<dbReference type="RefSeq" id="WP_276312254.1">
    <property type="nucleotide sequence ID" value="NZ_JACIFZ010000004.1"/>
</dbReference>
<comment type="similarity">
    <text evidence="2">Belongs to the bacterial sugar transferase family.</text>
</comment>
<keyword evidence="6 8" id="KW-1133">Transmembrane helix</keyword>
<dbReference type="GO" id="GO:0005886">
    <property type="term" value="C:plasma membrane"/>
    <property type="evidence" value="ECO:0007669"/>
    <property type="project" value="UniProtKB-SubCell"/>
</dbReference>
<feature type="domain" description="Bacterial sugar transferase" evidence="9">
    <location>
        <begin position="62"/>
        <end position="252"/>
    </location>
</feature>
<dbReference type="Proteomes" id="UP000524450">
    <property type="component" value="Unassembled WGS sequence"/>
</dbReference>
<keyword evidence="5 8" id="KW-0812">Transmembrane</keyword>
<proteinExistence type="inferred from homology"/>
<evidence type="ECO:0000259" key="9">
    <source>
        <dbReference type="Pfam" id="PF02397"/>
    </source>
</evidence>
<feature type="transmembrane region" description="Helical" evidence="8">
    <location>
        <begin position="67"/>
        <end position="91"/>
    </location>
</feature>
<organism evidence="10 11">
    <name type="scientific">Variovorax guangxiensis</name>
    <dbReference type="NCBI Taxonomy" id="1775474"/>
    <lineage>
        <taxon>Bacteria</taxon>
        <taxon>Pseudomonadati</taxon>
        <taxon>Pseudomonadota</taxon>
        <taxon>Betaproteobacteria</taxon>
        <taxon>Burkholderiales</taxon>
        <taxon>Comamonadaceae</taxon>
        <taxon>Variovorax</taxon>
    </lineage>
</organism>
<accession>A0A840FV56</accession>
<dbReference type="AlphaFoldDB" id="A0A840FV56"/>
<evidence type="ECO:0000256" key="1">
    <source>
        <dbReference type="ARBA" id="ARBA00004236"/>
    </source>
</evidence>
<dbReference type="InterPro" id="IPR003362">
    <property type="entry name" value="Bact_transf"/>
</dbReference>
<dbReference type="EMBL" id="JACIFZ010000004">
    <property type="protein sequence ID" value="MBB4223329.1"/>
    <property type="molecule type" value="Genomic_DNA"/>
</dbReference>
<evidence type="ECO:0000313" key="11">
    <source>
        <dbReference type="Proteomes" id="UP000524450"/>
    </source>
</evidence>
<name>A0A840FV56_9BURK</name>
<evidence type="ECO:0000256" key="2">
    <source>
        <dbReference type="ARBA" id="ARBA00006464"/>
    </source>
</evidence>
<evidence type="ECO:0000256" key="3">
    <source>
        <dbReference type="ARBA" id="ARBA00022475"/>
    </source>
</evidence>
<dbReference type="PANTHER" id="PTHR30576:SF4">
    <property type="entry name" value="UNDECAPRENYL-PHOSPHATE GALACTOSE PHOSPHOTRANSFERASE"/>
    <property type="match status" value="1"/>
</dbReference>
<evidence type="ECO:0000256" key="6">
    <source>
        <dbReference type="ARBA" id="ARBA00022989"/>
    </source>
</evidence>
<keyword evidence="3" id="KW-1003">Cell membrane</keyword>
<evidence type="ECO:0000313" key="10">
    <source>
        <dbReference type="EMBL" id="MBB4223329.1"/>
    </source>
</evidence>
<dbReference type="Pfam" id="PF02397">
    <property type="entry name" value="Bac_transf"/>
    <property type="match status" value="1"/>
</dbReference>
<gene>
    <name evidence="10" type="ORF">GGD71_004111</name>
</gene>
<protein>
    <submittedName>
        <fullName evidence="10">Lipopolysaccharide/colanic/teichoic acid biosynthesis glycosyltransferase</fullName>
    </submittedName>
</protein>
<evidence type="ECO:0000256" key="5">
    <source>
        <dbReference type="ARBA" id="ARBA00022692"/>
    </source>
</evidence>
<reference evidence="10 11" key="1">
    <citation type="submission" date="2020-08" db="EMBL/GenBank/DDBJ databases">
        <title>Genomic Encyclopedia of Type Strains, Phase IV (KMG-V): Genome sequencing to study the core and pangenomes of soil and plant-associated prokaryotes.</title>
        <authorList>
            <person name="Whitman W."/>
        </authorList>
    </citation>
    <scope>NUCLEOTIDE SEQUENCE [LARGE SCALE GENOMIC DNA]</scope>
    <source>
        <strain evidence="10 11">34/80</strain>
    </source>
</reference>
<evidence type="ECO:0000256" key="8">
    <source>
        <dbReference type="SAM" id="Phobius"/>
    </source>
</evidence>
<keyword evidence="4 10" id="KW-0808">Transferase</keyword>
<dbReference type="PANTHER" id="PTHR30576">
    <property type="entry name" value="COLANIC BIOSYNTHESIS UDP-GLUCOSE LIPID CARRIER TRANSFERASE"/>
    <property type="match status" value="1"/>
</dbReference>
<dbReference type="GO" id="GO:0016780">
    <property type="term" value="F:phosphotransferase activity, for other substituted phosphate groups"/>
    <property type="evidence" value="ECO:0007669"/>
    <property type="project" value="TreeGrafter"/>
</dbReference>
<comment type="caution">
    <text evidence="10">The sequence shown here is derived from an EMBL/GenBank/DDBJ whole genome shotgun (WGS) entry which is preliminary data.</text>
</comment>
<keyword evidence="7 8" id="KW-0472">Membrane</keyword>
<evidence type="ECO:0000256" key="4">
    <source>
        <dbReference type="ARBA" id="ARBA00022679"/>
    </source>
</evidence>
<sequence length="259" mass="29535">MKAFRREILSRFKPGWKNPMGNLHPEESLVPQGWDLADAGAEMSRGGSQSGINHSPLLKVAKRSVDIGAALFFFIAFGWLFVLLGLCVFASSGAPVLYYQPRYGKNGRVFRFYKFRSMIANSAQVLEEHLKNNPEARRQWDEYQKLDDDPRITRFGKFIRKTSLDELPQFWNVLVGDMSLIGPRPCMLEQKELYGHSWSHYCAVRPGITGLWQVSGRNQLTYNARVALDVRYVETLSVGKDVDIFFRTIWVVAAGHGSR</sequence>
<comment type="subcellular location">
    <subcellularLocation>
        <location evidence="1">Cell membrane</location>
    </subcellularLocation>
</comment>
<evidence type="ECO:0000256" key="7">
    <source>
        <dbReference type="ARBA" id="ARBA00023136"/>
    </source>
</evidence>